<dbReference type="GO" id="GO:0005524">
    <property type="term" value="F:ATP binding"/>
    <property type="evidence" value="ECO:0007669"/>
    <property type="project" value="UniProtKB-KW"/>
</dbReference>
<dbReference type="InterPro" id="IPR014729">
    <property type="entry name" value="Rossmann-like_a/b/a_fold"/>
</dbReference>
<dbReference type="SUPFAM" id="SSF52374">
    <property type="entry name" value="Nucleotidylyl transferase"/>
    <property type="match status" value="2"/>
</dbReference>
<keyword evidence="7 12" id="KW-0067">ATP-binding</keyword>
<keyword evidence="5 12" id="KW-0436">Ligase</keyword>
<dbReference type="EMBL" id="CAJFDH010000001">
    <property type="protein sequence ID" value="CAD5205418.1"/>
    <property type="molecule type" value="Genomic_DNA"/>
</dbReference>
<dbReference type="NCBIfam" id="NF006330">
    <property type="entry name" value="PRK08560.1"/>
    <property type="match status" value="1"/>
</dbReference>
<evidence type="ECO:0000256" key="2">
    <source>
        <dbReference type="ARBA" id="ARBA00005594"/>
    </source>
</evidence>
<keyword evidence="15" id="KW-1185">Reference proteome</keyword>
<dbReference type="Proteomes" id="UP000614601">
    <property type="component" value="Unassembled WGS sequence"/>
</dbReference>
<evidence type="ECO:0000256" key="8">
    <source>
        <dbReference type="ARBA" id="ARBA00022917"/>
    </source>
</evidence>
<evidence type="ECO:0000256" key="4">
    <source>
        <dbReference type="ARBA" id="ARBA00022490"/>
    </source>
</evidence>
<protein>
    <recommendedName>
        <fullName evidence="3 12">Tyrosine--tRNA ligase</fullName>
        <ecNumber evidence="3 12">6.1.1.1</ecNumber>
    </recommendedName>
    <alternativeName>
        <fullName evidence="10 12">Tyrosyl-tRNA synthetase</fullName>
    </alternativeName>
</protein>
<evidence type="ECO:0000256" key="12">
    <source>
        <dbReference type="RuleBase" id="RU361234"/>
    </source>
</evidence>
<comment type="catalytic activity">
    <reaction evidence="11 12">
        <text>tRNA(Tyr) + L-tyrosine + ATP = L-tyrosyl-tRNA(Tyr) + AMP + diphosphate + H(+)</text>
        <dbReference type="Rhea" id="RHEA:10220"/>
        <dbReference type="Rhea" id="RHEA-COMP:9706"/>
        <dbReference type="Rhea" id="RHEA-COMP:9707"/>
        <dbReference type="ChEBI" id="CHEBI:15378"/>
        <dbReference type="ChEBI" id="CHEBI:30616"/>
        <dbReference type="ChEBI" id="CHEBI:33019"/>
        <dbReference type="ChEBI" id="CHEBI:58315"/>
        <dbReference type="ChEBI" id="CHEBI:78442"/>
        <dbReference type="ChEBI" id="CHEBI:78536"/>
        <dbReference type="ChEBI" id="CHEBI:456215"/>
        <dbReference type="EC" id="6.1.1.1"/>
    </reaction>
</comment>
<keyword evidence="4" id="KW-0963">Cytoplasm</keyword>
<organism evidence="14 15">
    <name type="scientific">Bursaphelenchus okinawaensis</name>
    <dbReference type="NCBI Taxonomy" id="465554"/>
    <lineage>
        <taxon>Eukaryota</taxon>
        <taxon>Metazoa</taxon>
        <taxon>Ecdysozoa</taxon>
        <taxon>Nematoda</taxon>
        <taxon>Chromadorea</taxon>
        <taxon>Rhabditida</taxon>
        <taxon>Tylenchina</taxon>
        <taxon>Tylenchomorpha</taxon>
        <taxon>Aphelenchoidea</taxon>
        <taxon>Aphelenchoididae</taxon>
        <taxon>Bursaphelenchus</taxon>
    </lineage>
</organism>
<evidence type="ECO:0000256" key="13">
    <source>
        <dbReference type="SAM" id="Coils"/>
    </source>
</evidence>
<proteinExistence type="inferred from homology"/>
<dbReference type="PANTHER" id="PTHR46264">
    <property type="entry name" value="TYROSINE-TRNA LIGASE"/>
    <property type="match status" value="1"/>
</dbReference>
<dbReference type="OrthoDB" id="197206at2759"/>
<dbReference type="Gene3D" id="3.40.50.620">
    <property type="entry name" value="HUPs"/>
    <property type="match status" value="2"/>
</dbReference>
<dbReference type="Gene3D" id="1.10.240.10">
    <property type="entry name" value="Tyrosyl-Transfer RNA Synthetase"/>
    <property type="match status" value="2"/>
</dbReference>
<comment type="subcellular location">
    <subcellularLocation>
        <location evidence="1">Cytoplasm</location>
    </subcellularLocation>
</comment>
<dbReference type="EC" id="6.1.1.1" evidence="3 12"/>
<evidence type="ECO:0000256" key="3">
    <source>
        <dbReference type="ARBA" id="ARBA00013160"/>
    </source>
</evidence>
<dbReference type="PRINTS" id="PR01040">
    <property type="entry name" value="TRNASYNTHTYR"/>
</dbReference>
<evidence type="ECO:0000256" key="9">
    <source>
        <dbReference type="ARBA" id="ARBA00023146"/>
    </source>
</evidence>
<evidence type="ECO:0000256" key="10">
    <source>
        <dbReference type="ARBA" id="ARBA00033323"/>
    </source>
</evidence>
<evidence type="ECO:0000313" key="15">
    <source>
        <dbReference type="Proteomes" id="UP000614601"/>
    </source>
</evidence>
<evidence type="ECO:0000256" key="7">
    <source>
        <dbReference type="ARBA" id="ARBA00022840"/>
    </source>
</evidence>
<dbReference type="FunFam" id="3.40.50.620:FF:000040">
    <property type="entry name" value="Tyrosine--tRNA ligase"/>
    <property type="match status" value="1"/>
</dbReference>
<keyword evidence="8 12" id="KW-0648">Protein biosynthesis</keyword>
<evidence type="ECO:0000256" key="11">
    <source>
        <dbReference type="ARBA" id="ARBA00048248"/>
    </source>
</evidence>
<dbReference type="PANTHER" id="PTHR46264:SF4">
    <property type="entry name" value="TYROSINE--TRNA LIGASE, CYTOPLASMIC"/>
    <property type="match status" value="1"/>
</dbReference>
<keyword evidence="6 12" id="KW-0547">Nucleotide-binding</keyword>
<keyword evidence="9 12" id="KW-0030">Aminoacyl-tRNA synthetase</keyword>
<dbReference type="GO" id="GO:0004831">
    <property type="term" value="F:tyrosine-tRNA ligase activity"/>
    <property type="evidence" value="ECO:0007669"/>
    <property type="project" value="UniProtKB-EC"/>
</dbReference>
<feature type="coiled-coil region" evidence="13">
    <location>
        <begin position="294"/>
        <end position="328"/>
    </location>
</feature>
<evidence type="ECO:0000256" key="1">
    <source>
        <dbReference type="ARBA" id="ARBA00004496"/>
    </source>
</evidence>
<dbReference type="InterPro" id="IPR002305">
    <property type="entry name" value="aa-tRNA-synth_Ic"/>
</dbReference>
<comment type="caution">
    <text evidence="14">The sequence shown here is derived from an EMBL/GenBank/DDBJ whole genome shotgun (WGS) entry which is preliminary data.</text>
</comment>
<dbReference type="Pfam" id="PF00579">
    <property type="entry name" value="tRNA-synt_1b"/>
    <property type="match status" value="2"/>
</dbReference>
<evidence type="ECO:0000256" key="5">
    <source>
        <dbReference type="ARBA" id="ARBA00022598"/>
    </source>
</evidence>
<reference evidence="14" key="1">
    <citation type="submission" date="2020-09" db="EMBL/GenBank/DDBJ databases">
        <authorList>
            <person name="Kikuchi T."/>
        </authorList>
    </citation>
    <scope>NUCLEOTIDE SEQUENCE</scope>
    <source>
        <strain evidence="14">SH1</strain>
    </source>
</reference>
<evidence type="ECO:0000313" key="14">
    <source>
        <dbReference type="EMBL" id="CAD5205418.1"/>
    </source>
</evidence>
<dbReference type="CDD" id="cd00805">
    <property type="entry name" value="TyrRS_core"/>
    <property type="match status" value="1"/>
</dbReference>
<dbReference type="NCBIfam" id="TIGR00234">
    <property type="entry name" value="tyrS"/>
    <property type="match status" value="1"/>
</dbReference>
<comment type="similarity">
    <text evidence="2 12">Belongs to the class-I aminoacyl-tRNA synthetase family.</text>
</comment>
<evidence type="ECO:0000256" key="6">
    <source>
        <dbReference type="ARBA" id="ARBA00022741"/>
    </source>
</evidence>
<dbReference type="InterPro" id="IPR002307">
    <property type="entry name" value="Tyr-tRNA-ligase"/>
</dbReference>
<dbReference type="GO" id="GO:0006437">
    <property type="term" value="P:tyrosyl-tRNA aminoacylation"/>
    <property type="evidence" value="ECO:0007669"/>
    <property type="project" value="InterPro"/>
</dbReference>
<name>A0A811JQG6_9BILA</name>
<dbReference type="EMBL" id="CAJFCW020000001">
    <property type="protein sequence ID" value="CAG9077278.1"/>
    <property type="molecule type" value="Genomic_DNA"/>
</dbReference>
<dbReference type="Proteomes" id="UP000783686">
    <property type="component" value="Unassembled WGS sequence"/>
</dbReference>
<dbReference type="AlphaFoldDB" id="A0A811JQG6"/>
<dbReference type="InterPro" id="IPR050489">
    <property type="entry name" value="Tyr-tRNA_synthase"/>
</dbReference>
<keyword evidence="13" id="KW-0175">Coiled coil</keyword>
<dbReference type="GO" id="GO:0005737">
    <property type="term" value="C:cytoplasm"/>
    <property type="evidence" value="ECO:0007669"/>
    <property type="project" value="UniProtKB-SubCell"/>
</dbReference>
<sequence length="701" mass="78895">MAQVEQQGLTEEQVQRKELIVRNLQEVLGNDRLEKHLISGKNIHLYWGTATTGRPHVGYFVPMQKIADFLKAGIRVTILFADLHGFLDNLKSTFELLENRVKYYEHVIKALLTAFDVPIDKLHFVKGSDYQLKEDYTKEVLRLCGQVSQRDALKAGAEVVKQVSSPLLSGMMYPLLQALDEAFLKVDAQFGGVDQRKIFILAEEQLPKLKLGKRYHFMNPMVPGLTGAKMSSSEADTKIDLLDAPELVEKKIMGAACPKKEESEENGVLSFYEYVVLTNCDSLVFKNGVVVHTAEELREAFESDKVSAEELKSELVEFLNKILSMVQEKCDNDEVREIIAKGYATIEAGEAHEIEKVPNLNEDALGFLAKVEENGSKIYQSKRLIDTLNAKKAPKVLWRVPIKGKVNLGHVAALLQLEKLQKAGAEIVILLSDLGAFLDNEKCQWKAIEGRMTYYENMIKSLLKHMKIDNVDVKKSTDNEYNEAYTIEMYKVASHITRDESALVSGTTLATNLVPVYRYLDSHFANVDLVLVGDYEQNYVELAEKISDRLALPRQAHMTYEALQGTDGKRMSSTVLDFCLDLTDTPKMFQNKIKKSFCEPGNLNGNIALHLADKLVFPLSEEKELTIERDDQNGGNLTINTPQELSKLFAEEKLHPSDLKAFVIKKLVDFTTKVQKDFNDKDLANLLKAAFPPAPKGGKKK</sequence>
<accession>A0A811JQG6</accession>
<gene>
    <name evidence="14" type="ORF">BOKJ2_LOCUS102</name>
</gene>